<dbReference type="InterPro" id="IPR027434">
    <property type="entry name" value="Homing_endonucl"/>
</dbReference>
<comment type="caution">
    <text evidence="2">The sequence shown here is derived from an EMBL/GenBank/DDBJ whole genome shotgun (WGS) entry which is preliminary data.</text>
</comment>
<proteinExistence type="predicted"/>
<protein>
    <submittedName>
        <fullName evidence="2">Uncharacterized protein</fullName>
    </submittedName>
</protein>
<feature type="region of interest" description="Disordered" evidence="1">
    <location>
        <begin position="208"/>
        <end position="230"/>
    </location>
</feature>
<gene>
    <name evidence="2" type="ORF">GGI19_005057</name>
</gene>
<reference evidence="2" key="1">
    <citation type="submission" date="2022-07" db="EMBL/GenBank/DDBJ databases">
        <title>Phylogenomic reconstructions and comparative analyses of Kickxellomycotina fungi.</title>
        <authorList>
            <person name="Reynolds N.K."/>
            <person name="Stajich J.E."/>
            <person name="Barry K."/>
            <person name="Grigoriev I.V."/>
            <person name="Crous P."/>
            <person name="Smith M.E."/>
        </authorList>
    </citation>
    <scope>NUCLEOTIDE SEQUENCE</scope>
    <source>
        <strain evidence="2">BCRC 34297</strain>
    </source>
</reference>
<accession>A0A9W8L9P7</accession>
<dbReference type="EMBL" id="JANBUH010000543">
    <property type="protein sequence ID" value="KAJ2750527.1"/>
    <property type="molecule type" value="Genomic_DNA"/>
</dbReference>
<dbReference type="AlphaFoldDB" id="A0A9W8L9P7"/>
<dbReference type="OrthoDB" id="10341560at2759"/>
<sequence length="546" mass="61609">MVLAAISDDPLKKVRVGDLTEEHKLALGPIYPLDDFYQGDVTQEDYDEAMNWQIDFGGKTRGLRTKKDWDWTLALARVIGLLNTDGYISEEQKRKSGSSNFNVSSACVGSMYDVRRFQDDVLTVSGKKVGFSCQQRDNTLVYIVVLPVCLATDIANMAGQVTGKRSAKIPLHPEFVLRCCPRPILRAYLSGCMSGDGCVSYLRNDPRRQGATKHTRTNTTQATPIRPRKTRVTKASVEQAVMAKYCSQNGYTLGQGSAQRRQTMASVITSRRPSKTNTADDDHRGFHWSKVFVQCTTFEHAAAMTAKLQAMVKMFEKCGITGLVVRSDAHNGQIYRNGAIVSNTFWIVQTKPLKNVTQWSRISFPYCCPKQARTDVYVSQGRHWEEVEAQQQRIARIASYRLDMELRIKTTAVSDALASAHTYYKKNYRAINKEHCHISLHEFKKYRKAKGKYSFHRHSFGGVSPMLRDQRARDFFNDGGRRPDGITYRKTVYATTQPGTAVPLYLTNIVSITERGHDVECTEFSNIPDSRGLQCDGVMVWASSDY</sequence>
<keyword evidence="3" id="KW-1185">Reference proteome</keyword>
<evidence type="ECO:0000313" key="2">
    <source>
        <dbReference type="EMBL" id="KAJ2750527.1"/>
    </source>
</evidence>
<name>A0A9W8L9P7_9FUNG</name>
<evidence type="ECO:0000313" key="3">
    <source>
        <dbReference type="Proteomes" id="UP001140011"/>
    </source>
</evidence>
<evidence type="ECO:0000256" key="1">
    <source>
        <dbReference type="SAM" id="MobiDB-lite"/>
    </source>
</evidence>
<dbReference type="Gene3D" id="3.10.28.10">
    <property type="entry name" value="Homing endonucleases"/>
    <property type="match status" value="1"/>
</dbReference>
<organism evidence="2 3">
    <name type="scientific">Coemansia pectinata</name>
    <dbReference type="NCBI Taxonomy" id="1052879"/>
    <lineage>
        <taxon>Eukaryota</taxon>
        <taxon>Fungi</taxon>
        <taxon>Fungi incertae sedis</taxon>
        <taxon>Zoopagomycota</taxon>
        <taxon>Kickxellomycotina</taxon>
        <taxon>Kickxellomycetes</taxon>
        <taxon>Kickxellales</taxon>
        <taxon>Kickxellaceae</taxon>
        <taxon>Coemansia</taxon>
    </lineage>
</organism>
<dbReference type="Proteomes" id="UP001140011">
    <property type="component" value="Unassembled WGS sequence"/>
</dbReference>